<name>A0A9P0FSY5_CHRIL</name>
<evidence type="ECO:0000313" key="3">
    <source>
        <dbReference type="Proteomes" id="UP001154114"/>
    </source>
</evidence>
<evidence type="ECO:0000313" key="2">
    <source>
        <dbReference type="EMBL" id="CAH0579048.1"/>
    </source>
</evidence>
<evidence type="ECO:0008006" key="4">
    <source>
        <dbReference type="Google" id="ProtNLM"/>
    </source>
</evidence>
<dbReference type="AlphaFoldDB" id="A0A9P0FSY5"/>
<dbReference type="Gene3D" id="3.40.50.800">
    <property type="entry name" value="Anticodon-binding domain"/>
    <property type="match status" value="1"/>
</dbReference>
<keyword evidence="1" id="KW-0812">Transmembrane</keyword>
<dbReference type="InterPro" id="IPR045864">
    <property type="entry name" value="aa-tRNA-synth_II/BPL/LPL"/>
</dbReference>
<feature type="transmembrane region" description="Helical" evidence="1">
    <location>
        <begin position="309"/>
        <end position="328"/>
    </location>
</feature>
<reference evidence="2" key="1">
    <citation type="submission" date="2021-12" db="EMBL/GenBank/DDBJ databases">
        <authorList>
            <person name="King R."/>
        </authorList>
    </citation>
    <scope>NUCLEOTIDE SEQUENCE</scope>
</reference>
<keyword evidence="3" id="KW-1185">Reference proteome</keyword>
<dbReference type="OrthoDB" id="5394539at2759"/>
<keyword evidence="1" id="KW-1133">Transmembrane helix</keyword>
<gene>
    <name evidence="2" type="ORF">CINC_LOCUS878</name>
</gene>
<dbReference type="InterPro" id="IPR036621">
    <property type="entry name" value="Anticodon-bd_dom_sf"/>
</dbReference>
<accession>A0A9P0FSY5</accession>
<sequence length="337" mass="39566">MITYPKLNNMKTEIYKIFNMEQFFKVIEITEKGVKFTLKEPSHILMRNIHENWLQCIYAKTHKQMPIYVSKYMKRRHPPAIFGTIKQDIQVYNDSRPLELNFNGEAPALRSELKLDLMVPKQLAPQYFIQWQRYRKYWWSSMSMTPNLFNLSECDLKDTIANVGIVARFLFGSQPVESITVQPEDDDKVSHLSCVMTLEDALIILLLDGLTNNTKEEYLRLHRKIAPFKISFALELDDETSQRITLQKLATLLHYKLKSKKISTWLPNFTLPFHDQIQENLRMGVTYTAVLTETTLKHGIIRLMNSNTMLGVLLFILNLISFWLRSICRSTLFKLSY</sequence>
<protein>
    <recommendedName>
        <fullName evidence="4">DNA polymerase subunit gamma-2, mitochondrial</fullName>
    </recommendedName>
</protein>
<dbReference type="Gene3D" id="3.30.930.10">
    <property type="entry name" value="Bira Bifunctional Protein, Domain 2"/>
    <property type="match status" value="1"/>
</dbReference>
<proteinExistence type="predicted"/>
<dbReference type="EMBL" id="LR824013">
    <property type="protein sequence ID" value="CAH0579048.1"/>
    <property type="molecule type" value="Genomic_DNA"/>
</dbReference>
<keyword evidence="1" id="KW-0472">Membrane</keyword>
<organism evidence="2 3">
    <name type="scientific">Chrysodeixis includens</name>
    <name type="common">Soybean looper</name>
    <name type="synonym">Pseudoplusia includens</name>
    <dbReference type="NCBI Taxonomy" id="689277"/>
    <lineage>
        <taxon>Eukaryota</taxon>
        <taxon>Metazoa</taxon>
        <taxon>Ecdysozoa</taxon>
        <taxon>Arthropoda</taxon>
        <taxon>Hexapoda</taxon>
        <taxon>Insecta</taxon>
        <taxon>Pterygota</taxon>
        <taxon>Neoptera</taxon>
        <taxon>Endopterygota</taxon>
        <taxon>Lepidoptera</taxon>
        <taxon>Glossata</taxon>
        <taxon>Ditrysia</taxon>
        <taxon>Noctuoidea</taxon>
        <taxon>Noctuidae</taxon>
        <taxon>Plusiinae</taxon>
        <taxon>Chrysodeixis</taxon>
    </lineage>
</organism>
<dbReference type="SUPFAM" id="SSF52954">
    <property type="entry name" value="Class II aaRS ABD-related"/>
    <property type="match status" value="1"/>
</dbReference>
<dbReference type="Proteomes" id="UP001154114">
    <property type="component" value="Chromosome 10"/>
</dbReference>
<evidence type="ECO:0000256" key="1">
    <source>
        <dbReference type="SAM" id="Phobius"/>
    </source>
</evidence>